<comment type="subcellular location">
    <subcellularLocation>
        <location evidence="1">Nucleus</location>
    </subcellularLocation>
</comment>
<dbReference type="GO" id="GO:0045944">
    <property type="term" value="P:positive regulation of transcription by RNA polymerase II"/>
    <property type="evidence" value="ECO:0007669"/>
    <property type="project" value="TreeGrafter"/>
</dbReference>
<feature type="region of interest" description="Disordered" evidence="4">
    <location>
        <begin position="67"/>
        <end position="98"/>
    </location>
</feature>
<dbReference type="PANTHER" id="PTHR15185:SF6">
    <property type="entry name" value="B-CELL LYMPHOMA 9 BETA-CATENIN BINDING DOMAIN-CONTAINING PROTEIN"/>
    <property type="match status" value="1"/>
</dbReference>
<comment type="similarity">
    <text evidence="2">Belongs to the BCL9 family.</text>
</comment>
<evidence type="ECO:0000256" key="4">
    <source>
        <dbReference type="SAM" id="MobiDB-lite"/>
    </source>
</evidence>
<evidence type="ECO:0000256" key="2">
    <source>
        <dbReference type="ARBA" id="ARBA00009200"/>
    </source>
</evidence>
<dbReference type="Proteomes" id="UP000230750">
    <property type="component" value="Unassembled WGS sequence"/>
</dbReference>
<dbReference type="InterPro" id="IPR013083">
    <property type="entry name" value="Znf_RING/FYVE/PHD"/>
</dbReference>
<keyword evidence="3" id="KW-0539">Nucleus</keyword>
<evidence type="ECO:0000256" key="1">
    <source>
        <dbReference type="ARBA" id="ARBA00004123"/>
    </source>
</evidence>
<dbReference type="AlphaFoldDB" id="A0A2G8JQ36"/>
<dbReference type="OrthoDB" id="10072656at2759"/>
<dbReference type="Gene3D" id="3.30.40.10">
    <property type="entry name" value="Zinc/RING finger domain, C3HC4 (zinc finger)"/>
    <property type="match status" value="1"/>
</dbReference>
<dbReference type="EMBL" id="MRZV01001445">
    <property type="protein sequence ID" value="PIK37820.1"/>
    <property type="molecule type" value="Genomic_DNA"/>
</dbReference>
<name>A0A2G8JQ36_STIJA</name>
<dbReference type="GO" id="GO:0060070">
    <property type="term" value="P:canonical Wnt signaling pathway"/>
    <property type="evidence" value="ECO:0007669"/>
    <property type="project" value="InterPro"/>
</dbReference>
<dbReference type="GO" id="GO:0008013">
    <property type="term" value="F:beta-catenin binding"/>
    <property type="evidence" value="ECO:0007669"/>
    <property type="project" value="InterPro"/>
</dbReference>
<keyword evidence="6" id="KW-1185">Reference proteome</keyword>
<evidence type="ECO:0000256" key="3">
    <source>
        <dbReference type="ARBA" id="ARBA00023242"/>
    </source>
</evidence>
<feature type="compositionally biased region" description="Basic and acidic residues" evidence="4">
    <location>
        <begin position="71"/>
        <end position="89"/>
    </location>
</feature>
<dbReference type="InterPro" id="IPR015668">
    <property type="entry name" value="Bcl-9/Bcl-9l"/>
</dbReference>
<dbReference type="GO" id="GO:1990907">
    <property type="term" value="C:beta-catenin-TCF complex"/>
    <property type="evidence" value="ECO:0007669"/>
    <property type="project" value="TreeGrafter"/>
</dbReference>
<gene>
    <name evidence="5" type="ORF">BSL78_25353</name>
</gene>
<proteinExistence type="inferred from homology"/>
<accession>A0A2G8JQ36</accession>
<dbReference type="PANTHER" id="PTHR15185">
    <property type="entry name" value="BCL9"/>
    <property type="match status" value="1"/>
</dbReference>
<organism evidence="5 6">
    <name type="scientific">Stichopus japonicus</name>
    <name type="common">Sea cucumber</name>
    <dbReference type="NCBI Taxonomy" id="307972"/>
    <lineage>
        <taxon>Eukaryota</taxon>
        <taxon>Metazoa</taxon>
        <taxon>Echinodermata</taxon>
        <taxon>Eleutherozoa</taxon>
        <taxon>Echinozoa</taxon>
        <taxon>Holothuroidea</taxon>
        <taxon>Aspidochirotacea</taxon>
        <taxon>Aspidochirotida</taxon>
        <taxon>Stichopodidae</taxon>
        <taxon>Apostichopus</taxon>
    </lineage>
</organism>
<feature type="compositionally biased region" description="Basic residues" evidence="4">
    <location>
        <begin position="269"/>
        <end position="278"/>
    </location>
</feature>
<protein>
    <submittedName>
        <fullName evidence="5">Putative collagen alpha-5(IV) chain-like isoform X1</fullName>
    </submittedName>
</protein>
<evidence type="ECO:0000313" key="6">
    <source>
        <dbReference type="Proteomes" id="UP000230750"/>
    </source>
</evidence>
<feature type="region of interest" description="Disordered" evidence="4">
    <location>
        <begin position="216"/>
        <end position="278"/>
    </location>
</feature>
<dbReference type="GO" id="GO:0005581">
    <property type="term" value="C:collagen trimer"/>
    <property type="evidence" value="ECO:0007669"/>
    <property type="project" value="UniProtKB-KW"/>
</dbReference>
<reference evidence="5 6" key="1">
    <citation type="journal article" date="2017" name="PLoS Biol.">
        <title>The sea cucumber genome provides insights into morphological evolution and visceral regeneration.</title>
        <authorList>
            <person name="Zhang X."/>
            <person name="Sun L."/>
            <person name="Yuan J."/>
            <person name="Sun Y."/>
            <person name="Gao Y."/>
            <person name="Zhang L."/>
            <person name="Li S."/>
            <person name="Dai H."/>
            <person name="Hamel J.F."/>
            <person name="Liu C."/>
            <person name="Yu Y."/>
            <person name="Liu S."/>
            <person name="Lin W."/>
            <person name="Guo K."/>
            <person name="Jin S."/>
            <person name="Xu P."/>
            <person name="Storey K.B."/>
            <person name="Huan P."/>
            <person name="Zhang T."/>
            <person name="Zhou Y."/>
            <person name="Zhang J."/>
            <person name="Lin C."/>
            <person name="Li X."/>
            <person name="Xing L."/>
            <person name="Huo D."/>
            <person name="Sun M."/>
            <person name="Wang L."/>
            <person name="Mercier A."/>
            <person name="Li F."/>
            <person name="Yang H."/>
            <person name="Xiang J."/>
        </authorList>
    </citation>
    <scope>NUCLEOTIDE SEQUENCE [LARGE SCALE GENOMIC DNA]</scope>
    <source>
        <strain evidence="5">Shaxun</strain>
        <tissue evidence="5">Muscle</tissue>
    </source>
</reference>
<keyword evidence="5" id="KW-0176">Collagen</keyword>
<comment type="caution">
    <text evidence="5">The sequence shown here is derived from an EMBL/GenBank/DDBJ whole genome shotgun (WGS) entry which is preliminary data.</text>
</comment>
<sequence length="278" mass="31080">MSPQNFGKFHGVQAMGPVKEDKSIRVKSELVSSYNNKLDSIKEEGLNLNSASFNNLNSTTVTGTGMGTNIDIKKEESGGKKDGMKKEENGGGGGVFHEKQLLQGSNTDQLDVKNLPVSQHDKLQTSPNWNNKQTDGHMVMNRENNRIDGPQFPHMPMQYPQHYHGPNQAHQPSHVFSTLLANQAAKAVYTGQANSIITFHQTLTANRKFLDPEQDIKVDPANNQPPASTPTPPRQTGGLQYHRWQPDTGQPSSCTKDRRRREPQAYQQRCRKCRHTVE</sequence>
<dbReference type="GO" id="GO:0003713">
    <property type="term" value="F:transcription coactivator activity"/>
    <property type="evidence" value="ECO:0007669"/>
    <property type="project" value="InterPro"/>
</dbReference>
<evidence type="ECO:0000313" key="5">
    <source>
        <dbReference type="EMBL" id="PIK37820.1"/>
    </source>
</evidence>